<evidence type="ECO:0000256" key="1">
    <source>
        <dbReference type="ARBA" id="ARBA00007623"/>
    </source>
</evidence>
<dbReference type="PROSITE" id="PS50203">
    <property type="entry name" value="CALPAIN_CAT"/>
    <property type="match status" value="1"/>
</dbReference>
<accession>A0A7S3JL99</accession>
<evidence type="ECO:0000259" key="7">
    <source>
        <dbReference type="PROSITE" id="PS50203"/>
    </source>
</evidence>
<proteinExistence type="inferred from homology"/>
<feature type="active site" evidence="5">
    <location>
        <position position="269"/>
    </location>
</feature>
<evidence type="ECO:0000256" key="6">
    <source>
        <dbReference type="PROSITE-ProRule" id="PRU00239"/>
    </source>
</evidence>
<dbReference type="AlphaFoldDB" id="A0A7S3JL99"/>
<dbReference type="InterPro" id="IPR022684">
    <property type="entry name" value="Calpain_cysteine_protease"/>
</dbReference>
<keyword evidence="4" id="KW-0788">Thiol protease</keyword>
<dbReference type="SMART" id="SM00230">
    <property type="entry name" value="CysPc"/>
    <property type="match status" value="1"/>
</dbReference>
<dbReference type="Gene3D" id="3.90.70.10">
    <property type="entry name" value="Cysteine proteinases"/>
    <property type="match status" value="1"/>
</dbReference>
<dbReference type="PRINTS" id="PR00704">
    <property type="entry name" value="CALPAIN"/>
</dbReference>
<reference evidence="8" key="1">
    <citation type="submission" date="2021-01" db="EMBL/GenBank/DDBJ databases">
        <authorList>
            <person name="Corre E."/>
            <person name="Pelletier E."/>
            <person name="Niang G."/>
            <person name="Scheremetjew M."/>
            <person name="Finn R."/>
            <person name="Kale V."/>
            <person name="Holt S."/>
            <person name="Cochrane G."/>
            <person name="Meng A."/>
            <person name="Brown T."/>
            <person name="Cohen L."/>
        </authorList>
    </citation>
    <scope>NUCLEOTIDE SEQUENCE</scope>
    <source>
        <strain evidence="8">FSP1.4</strain>
    </source>
</reference>
<evidence type="ECO:0000256" key="3">
    <source>
        <dbReference type="ARBA" id="ARBA00022801"/>
    </source>
</evidence>
<evidence type="ECO:0000256" key="2">
    <source>
        <dbReference type="ARBA" id="ARBA00022670"/>
    </source>
</evidence>
<dbReference type="InterPro" id="IPR038765">
    <property type="entry name" value="Papain-like_cys_pep_sf"/>
</dbReference>
<keyword evidence="3" id="KW-0378">Hydrolase</keyword>
<comment type="caution">
    <text evidence="6">Lacks conserved residue(s) required for the propagation of feature annotation.</text>
</comment>
<dbReference type="GO" id="GO:0006508">
    <property type="term" value="P:proteolysis"/>
    <property type="evidence" value="ECO:0007669"/>
    <property type="project" value="UniProtKB-KW"/>
</dbReference>
<dbReference type="EMBL" id="HBII01035806">
    <property type="protein sequence ID" value="CAE0356137.1"/>
    <property type="molecule type" value="Transcribed_RNA"/>
</dbReference>
<evidence type="ECO:0000256" key="5">
    <source>
        <dbReference type="PIRSR" id="PIRSR622684-1"/>
    </source>
</evidence>
<sequence>MEFSDTSSPRFHSHKVIGKHIYEDDGTFIDREFPPSDGSLHNKTNSKLHVNELKIWRRFVWKRPTEFMPGEPQLFVGDIDPSDIVEGYLGNFYFLSAVRALAENPANIKRLFDIKKADKEGQYIVNLSLNGENYKIEIDDYIPYYEKAKKPAFSYSKTNELWVMLLEKAWAKVCGSYENSIMGLCCESFRALTGAPVEYITHAYIQEVWKSIMDAYNNGYTMCALAERESMVKTKAKENDLFSAYAYSIIKVHEYEVEDGSVRLLKVRNQGNTKWLKRFHENSNVHKQELKEKTGTKPGDDSTLLISIEDYLCYFKSTLICKNNAHMSSSSMRCKHAFGDSTMLRISVSNSEKVSFTVSQFNQKFVGRDESLKGSFIRFILAREKDHDELEAKRFPIKYIDGVCGFEEYSTITCDCKTGDYIAYVEILGVSKGTNNFVFRTYSEDVPLVEEIKNNEKDAFLHDVMKSMARDRGERKTYDDKGEPDIFRCLKIDEDKTKLGYLYYENNSKDSTLKEEVVFEHLDGVVILGHPKQKKLHIEVGPGENKIYVLNQVEKQYLMKCDYFTSVQKSMESLEQLVRQKGEKKQIKFDGITHDIYYYVYDDGDGYVWMYENLSEDIIFEGTFFYTLNNLRIANKEANGGSEWHVKLKPKERSYMRMDTIDITQTWGYKCKCSFHCADDISTEDKVLEKVLAKGEKQQALCHGLPIDVFYYICFINEKYMWYFVNKTDSKFSGTFKFYMENLKIEGDEDEKPRSQFDIFLKPGETCLKTMVQIDPYKNSKYDCSYACDLL</sequence>
<evidence type="ECO:0000313" key="8">
    <source>
        <dbReference type="EMBL" id="CAE0356137.1"/>
    </source>
</evidence>
<protein>
    <recommendedName>
        <fullName evidence="7">Calpain catalytic domain-containing protein</fullName>
    </recommendedName>
</protein>
<dbReference type="SUPFAM" id="SSF54001">
    <property type="entry name" value="Cysteine proteinases"/>
    <property type="match status" value="1"/>
</dbReference>
<dbReference type="PANTHER" id="PTHR10183">
    <property type="entry name" value="CALPAIN"/>
    <property type="match status" value="1"/>
</dbReference>
<evidence type="ECO:0000256" key="4">
    <source>
        <dbReference type="ARBA" id="ARBA00022807"/>
    </source>
</evidence>
<keyword evidence="2" id="KW-0645">Protease</keyword>
<name>A0A7S3JL99_9SPIT</name>
<dbReference type="InterPro" id="IPR001300">
    <property type="entry name" value="Peptidase_C2_calpain_cat"/>
</dbReference>
<comment type="similarity">
    <text evidence="1">Belongs to the peptidase C2 family.</text>
</comment>
<feature type="domain" description="Calpain catalytic" evidence="7">
    <location>
        <begin position="27"/>
        <end position="324"/>
    </location>
</feature>
<dbReference type="Pfam" id="PF00648">
    <property type="entry name" value="Peptidase_C2"/>
    <property type="match status" value="1"/>
</dbReference>
<organism evidence="8">
    <name type="scientific">Euplotes harpa</name>
    <dbReference type="NCBI Taxonomy" id="151035"/>
    <lineage>
        <taxon>Eukaryota</taxon>
        <taxon>Sar</taxon>
        <taxon>Alveolata</taxon>
        <taxon>Ciliophora</taxon>
        <taxon>Intramacronucleata</taxon>
        <taxon>Spirotrichea</taxon>
        <taxon>Hypotrichia</taxon>
        <taxon>Euplotida</taxon>
        <taxon>Euplotidae</taxon>
        <taxon>Euplotes</taxon>
    </lineage>
</organism>
<dbReference type="PANTHER" id="PTHR10183:SF379">
    <property type="entry name" value="CALPAIN-5"/>
    <property type="match status" value="1"/>
</dbReference>
<gene>
    <name evidence="8" type="ORF">EHAR0213_LOCUS15054</name>
</gene>
<dbReference type="GO" id="GO:0004198">
    <property type="term" value="F:calcium-dependent cysteine-type endopeptidase activity"/>
    <property type="evidence" value="ECO:0007669"/>
    <property type="project" value="InterPro"/>
</dbReference>